<dbReference type="Gene3D" id="1.10.10.10">
    <property type="entry name" value="Winged helix-like DNA-binding domain superfamily/Winged helix DNA-binding domain"/>
    <property type="match status" value="1"/>
</dbReference>
<dbReference type="InterPro" id="IPR003029">
    <property type="entry name" value="S1_domain"/>
</dbReference>
<dbReference type="PANTHER" id="PTHR37296:SF1">
    <property type="entry name" value="CONSERVED VIRULENCE FACTOR B"/>
    <property type="match status" value="1"/>
</dbReference>
<feature type="domain" description="S1 motif" evidence="2">
    <location>
        <begin position="148"/>
        <end position="209"/>
    </location>
</feature>
<dbReference type="Gene3D" id="2.40.50.140">
    <property type="entry name" value="Nucleic acid-binding proteins"/>
    <property type="match status" value="2"/>
</dbReference>
<dbReference type="Pfam" id="PF00575">
    <property type="entry name" value="S1"/>
    <property type="match status" value="1"/>
</dbReference>
<gene>
    <name evidence="4" type="ORF">BHLFYP23_01419</name>
</gene>
<dbReference type="SMART" id="SM00316">
    <property type="entry name" value="S1"/>
    <property type="match status" value="3"/>
</dbReference>
<dbReference type="AlphaFoldDB" id="A0A6N2R343"/>
<dbReference type="Pfam" id="PF17783">
    <property type="entry name" value="WHD_CvfB"/>
    <property type="match status" value="1"/>
</dbReference>
<reference evidence="4" key="1">
    <citation type="submission" date="2019-11" db="EMBL/GenBank/DDBJ databases">
        <authorList>
            <person name="Feng L."/>
        </authorList>
    </citation>
    <scope>NUCLEOTIDE SEQUENCE</scope>
    <source>
        <strain evidence="4">BhanseniiLFYP23</strain>
    </source>
</reference>
<dbReference type="InterPro" id="IPR002792">
    <property type="entry name" value="TRAM_dom"/>
</dbReference>
<dbReference type="InterPro" id="IPR012340">
    <property type="entry name" value="NA-bd_OB-fold"/>
</dbReference>
<evidence type="ECO:0000259" key="3">
    <source>
        <dbReference type="PROSITE" id="PS50926"/>
    </source>
</evidence>
<evidence type="ECO:0000256" key="1">
    <source>
        <dbReference type="PIRNR" id="PIRNR012524"/>
    </source>
</evidence>
<accession>A0A6N2R343</accession>
<feature type="domain" description="TRAM" evidence="3">
    <location>
        <begin position="1"/>
        <end position="69"/>
    </location>
</feature>
<dbReference type="InterPro" id="IPR040764">
    <property type="entry name" value="CvfB_WH"/>
</dbReference>
<protein>
    <recommendedName>
        <fullName evidence="5">S1 motif domain-containing protein</fullName>
    </recommendedName>
</protein>
<dbReference type="SUPFAM" id="SSF50249">
    <property type="entry name" value="Nucleic acid-binding proteins"/>
    <property type="match status" value="1"/>
</dbReference>
<dbReference type="PROSITE" id="PS50926">
    <property type="entry name" value="TRAM"/>
    <property type="match status" value="1"/>
</dbReference>
<dbReference type="InterPro" id="IPR039566">
    <property type="entry name" value="CvfB_S1_st"/>
</dbReference>
<dbReference type="InterPro" id="IPR014464">
    <property type="entry name" value="CvfB_fam"/>
</dbReference>
<dbReference type="EMBL" id="CACRSY010000004">
    <property type="protein sequence ID" value="VYS75217.1"/>
    <property type="molecule type" value="Genomic_DNA"/>
</dbReference>
<organism evidence="4">
    <name type="scientific">Blautia hansenii</name>
    <name type="common">Ruminococcus hansenii</name>
    <dbReference type="NCBI Taxonomy" id="1322"/>
    <lineage>
        <taxon>Bacteria</taxon>
        <taxon>Bacillati</taxon>
        <taxon>Bacillota</taxon>
        <taxon>Clostridia</taxon>
        <taxon>Lachnospirales</taxon>
        <taxon>Lachnospiraceae</taxon>
        <taxon>Blautia</taxon>
    </lineage>
</organism>
<proteinExistence type="inferred from homology"/>
<dbReference type="PIRSF" id="PIRSF012524">
    <property type="entry name" value="YitL_S1"/>
    <property type="match status" value="1"/>
</dbReference>
<comment type="similarity">
    <text evidence="1">Belongs to the CvfB family.</text>
</comment>
<name>A0A6N2R343_BLAHA</name>
<sequence length="279" mass="31598">MIELGKKQELTVAKLVDFGVYLGETENAGEKETVLLPKKQVPEETQKGDKISVFIYKDSSDRLIATVREPKITLGEIAVLRVAQVTRIGAFLDWGLEKDLFLPYKQQTKKLHENEEVLVALYIDKSSRLCATMKVYHYLRTDSPYGEGDTVTGVVYEISDNFGVFVAVDDKYSAMIPRQEAQGNYKPGDELTCRVTAVREDGKLTLSAKKKAYMQIYEDAESVYEIIQEFDGELPFDDKADPKIIQREFGLSKNAFKRAVGHLLKENKIEIKNGKISIR</sequence>
<dbReference type="GO" id="GO:0003676">
    <property type="term" value="F:nucleic acid binding"/>
    <property type="evidence" value="ECO:0007669"/>
    <property type="project" value="InterPro"/>
</dbReference>
<dbReference type="Pfam" id="PF13509">
    <property type="entry name" value="S1_2"/>
    <property type="match status" value="2"/>
</dbReference>
<dbReference type="RefSeq" id="WP_003022070.1">
    <property type="nucleotide sequence ID" value="NZ_CACRSY010000004.1"/>
</dbReference>
<evidence type="ECO:0000259" key="2">
    <source>
        <dbReference type="PROSITE" id="PS50126"/>
    </source>
</evidence>
<dbReference type="InterPro" id="IPR036388">
    <property type="entry name" value="WH-like_DNA-bd_sf"/>
</dbReference>
<dbReference type="PANTHER" id="PTHR37296">
    <property type="entry name" value="CONSERVED VIRULENCE FACTOR B"/>
    <property type="match status" value="1"/>
</dbReference>
<evidence type="ECO:0000313" key="4">
    <source>
        <dbReference type="EMBL" id="VYS75217.1"/>
    </source>
</evidence>
<evidence type="ECO:0008006" key="5">
    <source>
        <dbReference type="Google" id="ProtNLM"/>
    </source>
</evidence>
<dbReference type="PROSITE" id="PS50126">
    <property type="entry name" value="S1"/>
    <property type="match status" value="1"/>
</dbReference>